<keyword evidence="3" id="KW-0732">Signal</keyword>
<dbReference type="PIRSF" id="PIRSF017082">
    <property type="entry name" value="YflP"/>
    <property type="match status" value="1"/>
</dbReference>
<evidence type="ECO:0000313" key="5">
    <source>
        <dbReference type="Proteomes" id="UP001524642"/>
    </source>
</evidence>
<feature type="compositionally biased region" description="Low complexity" evidence="2">
    <location>
        <begin position="35"/>
        <end position="45"/>
    </location>
</feature>
<reference evidence="4 5" key="1">
    <citation type="submission" date="2022-06" db="EMBL/GenBank/DDBJ databases">
        <title>Roseomonas CN29.</title>
        <authorList>
            <person name="Cheng Y."/>
            <person name="He X."/>
        </authorList>
    </citation>
    <scope>NUCLEOTIDE SEQUENCE [LARGE SCALE GENOMIC DNA]</scope>
    <source>
        <strain evidence="4 5">CN29</strain>
    </source>
</reference>
<proteinExistence type="inferred from homology"/>
<organism evidence="4 5">
    <name type="scientific">Roseomonas populi</name>
    <dbReference type="NCBI Taxonomy" id="3121582"/>
    <lineage>
        <taxon>Bacteria</taxon>
        <taxon>Pseudomonadati</taxon>
        <taxon>Pseudomonadota</taxon>
        <taxon>Alphaproteobacteria</taxon>
        <taxon>Acetobacterales</taxon>
        <taxon>Roseomonadaceae</taxon>
        <taxon>Roseomonas</taxon>
    </lineage>
</organism>
<evidence type="ECO:0000256" key="3">
    <source>
        <dbReference type="SAM" id="SignalP"/>
    </source>
</evidence>
<evidence type="ECO:0000313" key="4">
    <source>
        <dbReference type="EMBL" id="MCR0981672.1"/>
    </source>
</evidence>
<dbReference type="InterPro" id="IPR042100">
    <property type="entry name" value="Bug_dom1"/>
</dbReference>
<dbReference type="CDD" id="cd07012">
    <property type="entry name" value="PBP2_Bug_TTT"/>
    <property type="match status" value="1"/>
</dbReference>
<feature type="chain" id="PRO_5045800448" evidence="3">
    <location>
        <begin position="20"/>
        <end position="345"/>
    </location>
</feature>
<evidence type="ECO:0000256" key="1">
    <source>
        <dbReference type="ARBA" id="ARBA00006987"/>
    </source>
</evidence>
<keyword evidence="5" id="KW-1185">Reference proteome</keyword>
<accession>A0ABT1X0P3</accession>
<sequence length="345" mass="35121">MQRRSLLTLAALAPLAARAQGGGNPGGGTPGSGNPGTPSSGSQSPAAWSPGGPIRLIVPFAPGGSQDVLGRLLAQAAAPILGQNVVVENRAGAGGVLGAEVVARAAPDGLTLLLATAGQLTIAKAIGRRLTYDPIADFTPVLHLVDSPVALLAAPQLNVGDAAELMRRARQAPQPLPYASTGIGTNTHLIMEDLKAREGLNVEHVPYRGAAAAFNDLAAGRIALMFVSVPSVLATDGTGFKVVAVTSRERFPAIPQVPTLIEAGVKDFEASIWTGLSAPKSTPAPVVARLAEAFRGAMASDLVRARLDGLGVTPNGADGPAFGAMLGDDLARWTRVAAPLHIQLD</sequence>
<feature type="signal peptide" evidence="3">
    <location>
        <begin position="1"/>
        <end position="19"/>
    </location>
</feature>
<feature type="region of interest" description="Disordered" evidence="2">
    <location>
        <begin position="18"/>
        <end position="48"/>
    </location>
</feature>
<comment type="caution">
    <text evidence="4">The sequence shown here is derived from an EMBL/GenBank/DDBJ whole genome shotgun (WGS) entry which is preliminary data.</text>
</comment>
<feature type="compositionally biased region" description="Gly residues" evidence="2">
    <location>
        <begin position="20"/>
        <end position="34"/>
    </location>
</feature>
<dbReference type="Gene3D" id="3.40.190.10">
    <property type="entry name" value="Periplasmic binding protein-like II"/>
    <property type="match status" value="1"/>
</dbReference>
<dbReference type="Gene3D" id="3.40.190.150">
    <property type="entry name" value="Bordetella uptake gene, domain 1"/>
    <property type="match status" value="1"/>
</dbReference>
<dbReference type="Pfam" id="PF03401">
    <property type="entry name" value="TctC"/>
    <property type="match status" value="1"/>
</dbReference>
<protein>
    <submittedName>
        <fullName evidence="4">Tripartite tricarboxylate transporter substrate binding protein</fullName>
    </submittedName>
</protein>
<comment type="similarity">
    <text evidence="1">Belongs to the UPF0065 (bug) family.</text>
</comment>
<dbReference type="RefSeq" id="WP_257715338.1">
    <property type="nucleotide sequence ID" value="NZ_JANJOU010000003.1"/>
</dbReference>
<evidence type="ECO:0000256" key="2">
    <source>
        <dbReference type="SAM" id="MobiDB-lite"/>
    </source>
</evidence>
<dbReference type="InterPro" id="IPR005064">
    <property type="entry name" value="BUG"/>
</dbReference>
<dbReference type="Proteomes" id="UP001524642">
    <property type="component" value="Unassembled WGS sequence"/>
</dbReference>
<dbReference type="PANTHER" id="PTHR42928:SF5">
    <property type="entry name" value="BLR1237 PROTEIN"/>
    <property type="match status" value="1"/>
</dbReference>
<dbReference type="PANTHER" id="PTHR42928">
    <property type="entry name" value="TRICARBOXYLATE-BINDING PROTEIN"/>
    <property type="match status" value="1"/>
</dbReference>
<dbReference type="EMBL" id="JANJOU010000003">
    <property type="protein sequence ID" value="MCR0981672.1"/>
    <property type="molecule type" value="Genomic_DNA"/>
</dbReference>
<gene>
    <name evidence="4" type="ORF">NRP21_06390</name>
</gene>
<name>A0ABT1X0P3_9PROT</name>
<dbReference type="SUPFAM" id="SSF53850">
    <property type="entry name" value="Periplasmic binding protein-like II"/>
    <property type="match status" value="1"/>
</dbReference>